<keyword evidence="1" id="KW-0472">Membrane</keyword>
<feature type="transmembrane region" description="Helical" evidence="1">
    <location>
        <begin position="20"/>
        <end position="39"/>
    </location>
</feature>
<keyword evidence="1" id="KW-1133">Transmembrane helix</keyword>
<evidence type="ECO:0000313" key="2">
    <source>
        <dbReference type="EMBL" id="MCZ4280584.1"/>
    </source>
</evidence>
<reference evidence="2" key="1">
    <citation type="submission" date="2022-12" db="EMBL/GenBank/DDBJ databases">
        <title>Bacterial isolates from different developmental stages of Nematostella vectensis.</title>
        <authorList>
            <person name="Fraune S."/>
        </authorList>
    </citation>
    <scope>NUCLEOTIDE SEQUENCE</scope>
    <source>
        <strain evidence="2">G21630-S1</strain>
    </source>
</reference>
<dbReference type="EMBL" id="JAPWGY010000002">
    <property type="protein sequence ID" value="MCZ4280584.1"/>
    <property type="molecule type" value="Genomic_DNA"/>
</dbReference>
<keyword evidence="1" id="KW-0812">Transmembrane</keyword>
<name>A0ABT4LHL5_9PROT</name>
<organism evidence="2 3">
    <name type="scientific">Kiloniella laminariae</name>
    <dbReference type="NCBI Taxonomy" id="454162"/>
    <lineage>
        <taxon>Bacteria</taxon>
        <taxon>Pseudomonadati</taxon>
        <taxon>Pseudomonadota</taxon>
        <taxon>Alphaproteobacteria</taxon>
        <taxon>Rhodospirillales</taxon>
        <taxon>Kiloniellaceae</taxon>
        <taxon>Kiloniella</taxon>
    </lineage>
</organism>
<sequence length="78" mass="8773">MANVTMHKGYALGELRINKPGMTFLMTPVTFVASVLLAWQNRLNERAALREIDSHLLQDMGISVEDAQKEAAKPFWSI</sequence>
<keyword evidence="3" id="KW-1185">Reference proteome</keyword>
<protein>
    <recommendedName>
        <fullName evidence="4">DUF1127 domain-containing protein</fullName>
    </recommendedName>
</protein>
<gene>
    <name evidence="2" type="ORF">O4H49_07330</name>
</gene>
<comment type="caution">
    <text evidence="2">The sequence shown here is derived from an EMBL/GenBank/DDBJ whole genome shotgun (WGS) entry which is preliminary data.</text>
</comment>
<evidence type="ECO:0000256" key="1">
    <source>
        <dbReference type="SAM" id="Phobius"/>
    </source>
</evidence>
<dbReference type="RefSeq" id="WP_269422770.1">
    <property type="nucleotide sequence ID" value="NZ_JAPWGY010000002.1"/>
</dbReference>
<evidence type="ECO:0000313" key="3">
    <source>
        <dbReference type="Proteomes" id="UP001069802"/>
    </source>
</evidence>
<proteinExistence type="predicted"/>
<dbReference type="Proteomes" id="UP001069802">
    <property type="component" value="Unassembled WGS sequence"/>
</dbReference>
<accession>A0ABT4LHL5</accession>
<evidence type="ECO:0008006" key="4">
    <source>
        <dbReference type="Google" id="ProtNLM"/>
    </source>
</evidence>